<dbReference type="Pfam" id="PF12756">
    <property type="entry name" value="zf-C2H2_2"/>
    <property type="match status" value="1"/>
</dbReference>
<keyword evidence="2" id="KW-0963">Cytoplasm</keyword>
<evidence type="ECO:0000256" key="2">
    <source>
        <dbReference type="ARBA" id="ARBA00022490"/>
    </source>
</evidence>
<feature type="region of interest" description="Disordered" evidence="10">
    <location>
        <begin position="105"/>
        <end position="140"/>
    </location>
</feature>
<keyword evidence="5" id="KW-0677">Repeat</keyword>
<accession>A0A1X2IK95</accession>
<dbReference type="GO" id="GO:0042273">
    <property type="term" value="P:ribosomal large subunit biogenesis"/>
    <property type="evidence" value="ECO:0007669"/>
    <property type="project" value="TreeGrafter"/>
</dbReference>
<keyword evidence="4" id="KW-0479">Metal-binding</keyword>
<dbReference type="STRING" id="90262.A0A1X2IK95"/>
<dbReference type="SMART" id="SM00355">
    <property type="entry name" value="ZnF_C2H2"/>
    <property type="match status" value="4"/>
</dbReference>
<dbReference type="InterPro" id="IPR041661">
    <property type="entry name" value="ZN622/Rei1/Reh1_Znf-C2H2"/>
</dbReference>
<feature type="compositionally biased region" description="Low complexity" evidence="10">
    <location>
        <begin position="117"/>
        <end position="130"/>
    </location>
</feature>
<evidence type="ECO:0000313" key="13">
    <source>
        <dbReference type="Proteomes" id="UP000193560"/>
    </source>
</evidence>
<dbReference type="PANTHER" id="PTHR13182">
    <property type="entry name" value="ZINC FINGER PROTEIN 622"/>
    <property type="match status" value="1"/>
</dbReference>
<comment type="subcellular location">
    <subcellularLocation>
        <location evidence="1">Cytoplasm</location>
    </subcellularLocation>
</comment>
<comment type="caution">
    <text evidence="12">The sequence shown here is derived from an EMBL/GenBank/DDBJ whole genome shotgun (WGS) entry which is preliminary data.</text>
</comment>
<evidence type="ECO:0000256" key="3">
    <source>
        <dbReference type="ARBA" id="ARBA00022517"/>
    </source>
</evidence>
<dbReference type="GO" id="GO:0003676">
    <property type="term" value="F:nucleic acid binding"/>
    <property type="evidence" value="ECO:0007669"/>
    <property type="project" value="InterPro"/>
</dbReference>
<dbReference type="Pfam" id="PF12171">
    <property type="entry name" value="zf-C2H2_jaz"/>
    <property type="match status" value="1"/>
</dbReference>
<evidence type="ECO:0000256" key="8">
    <source>
        <dbReference type="ARBA" id="ARBA00034126"/>
    </source>
</evidence>
<gene>
    <name evidence="12" type="ORF">BCR42DRAFT_325863</name>
</gene>
<protein>
    <submittedName>
        <fullName evidence="12">C2H2 type zinc-finger-domain-containing protein</fullName>
    </submittedName>
</protein>
<dbReference type="PROSITE" id="PS50157">
    <property type="entry name" value="ZINC_FINGER_C2H2_2"/>
    <property type="match status" value="1"/>
</dbReference>
<reference evidence="12 13" key="1">
    <citation type="submission" date="2016-07" db="EMBL/GenBank/DDBJ databases">
        <title>Pervasive Adenine N6-methylation of Active Genes in Fungi.</title>
        <authorList>
            <consortium name="DOE Joint Genome Institute"/>
            <person name="Mondo S.J."/>
            <person name="Dannebaum R.O."/>
            <person name="Kuo R.C."/>
            <person name="Labutti K."/>
            <person name="Haridas S."/>
            <person name="Kuo A."/>
            <person name="Salamov A."/>
            <person name="Ahrendt S.R."/>
            <person name="Lipzen A."/>
            <person name="Sullivan W."/>
            <person name="Andreopoulos W.B."/>
            <person name="Clum A."/>
            <person name="Lindquist E."/>
            <person name="Daum C."/>
            <person name="Ramamoorthy G.K."/>
            <person name="Gryganskyi A."/>
            <person name="Culley D."/>
            <person name="Magnuson J.K."/>
            <person name="James T.Y."/>
            <person name="O'Malley M.A."/>
            <person name="Stajich J.E."/>
            <person name="Spatafora J.W."/>
            <person name="Visel A."/>
            <person name="Grigoriev I.V."/>
        </authorList>
    </citation>
    <scope>NUCLEOTIDE SEQUENCE [LARGE SCALE GENOMIC DNA]</scope>
    <source>
        <strain evidence="12 13">NRRL 1336</strain>
    </source>
</reference>
<name>A0A1X2IK95_9FUNG</name>
<dbReference type="Gene3D" id="3.30.160.60">
    <property type="entry name" value="Classic Zinc Finger"/>
    <property type="match status" value="1"/>
</dbReference>
<dbReference type="InterPro" id="IPR003604">
    <property type="entry name" value="Matrin/U1-like-C_Znf_C2H2"/>
</dbReference>
<keyword evidence="13" id="KW-1185">Reference proteome</keyword>
<comment type="similarity">
    <text evidence="8">Belongs to the REI1 family.</text>
</comment>
<evidence type="ECO:0000256" key="10">
    <source>
        <dbReference type="SAM" id="MobiDB-lite"/>
    </source>
</evidence>
<keyword evidence="7" id="KW-0862">Zinc</keyword>
<evidence type="ECO:0000256" key="7">
    <source>
        <dbReference type="ARBA" id="ARBA00022833"/>
    </source>
</evidence>
<dbReference type="InterPro" id="IPR022755">
    <property type="entry name" value="Znf_C2H2_jaz"/>
</dbReference>
<dbReference type="OrthoDB" id="19329at2759"/>
<keyword evidence="3" id="KW-0690">Ribosome biogenesis</keyword>
<dbReference type="EMBL" id="MCGE01000009">
    <property type="protein sequence ID" value="ORZ17978.1"/>
    <property type="molecule type" value="Genomic_DNA"/>
</dbReference>
<keyword evidence="6 9" id="KW-0863">Zinc-finger</keyword>
<dbReference type="SMART" id="SM00451">
    <property type="entry name" value="ZnF_U1"/>
    <property type="match status" value="2"/>
</dbReference>
<dbReference type="GO" id="GO:0005737">
    <property type="term" value="C:cytoplasm"/>
    <property type="evidence" value="ECO:0007669"/>
    <property type="project" value="UniProtKB-SubCell"/>
</dbReference>
<dbReference type="GO" id="GO:0008270">
    <property type="term" value="F:zinc ion binding"/>
    <property type="evidence" value="ECO:0007669"/>
    <property type="project" value="UniProtKB-KW"/>
</dbReference>
<proteinExistence type="inferred from homology"/>
<dbReference type="PROSITE" id="PS00028">
    <property type="entry name" value="ZINC_FINGER_C2H2_1"/>
    <property type="match status" value="2"/>
</dbReference>
<sequence length="330" mass="37413">MSIAQALSAGLREAQPLPTNALFTCLACQIAFPTSERQRSHYRTDWHKYNLKRKVAELAPVSAEQFAQKVLAVGREEAEKANLIYECGVCRRSYLNENSFSNHLKSKKHRELEFKPTTSSATASSASDATTNKKVQGHRQQLFSDDEEVEHHHMDHEQQSVDGGQGVNVDGSDRSIVSCLFCPHASDQFNTNLQHMVLQHGFFLPDAEYLMDAPGLISYLYDKVVQGHICLFCNDKSKEWRSVEAVRAHMVDKGHCKMAYDDSEDPQALLEFYDFGPIDMNALDSHDDMVLRGADGNLELSLENGTRIGQRQRLRYFKQRLRRTVSMGRV</sequence>
<evidence type="ECO:0000256" key="6">
    <source>
        <dbReference type="ARBA" id="ARBA00022771"/>
    </source>
</evidence>
<dbReference type="SUPFAM" id="SSF57667">
    <property type="entry name" value="beta-beta-alpha zinc fingers"/>
    <property type="match status" value="3"/>
</dbReference>
<evidence type="ECO:0000259" key="11">
    <source>
        <dbReference type="PROSITE" id="PS50157"/>
    </source>
</evidence>
<evidence type="ECO:0000256" key="1">
    <source>
        <dbReference type="ARBA" id="ARBA00004496"/>
    </source>
</evidence>
<evidence type="ECO:0000313" key="12">
    <source>
        <dbReference type="EMBL" id="ORZ17978.1"/>
    </source>
</evidence>
<dbReference type="AlphaFoldDB" id="A0A1X2IK95"/>
<dbReference type="GO" id="GO:0030687">
    <property type="term" value="C:preribosome, large subunit precursor"/>
    <property type="evidence" value="ECO:0007669"/>
    <property type="project" value="TreeGrafter"/>
</dbReference>
<dbReference type="PANTHER" id="PTHR13182:SF8">
    <property type="entry name" value="CYTOPLASMIC 60S SUBUNIT BIOGENESIS FACTOR ZNF622"/>
    <property type="match status" value="1"/>
</dbReference>
<dbReference type="InterPro" id="IPR040025">
    <property type="entry name" value="Znf622/Rei1/Reh1"/>
</dbReference>
<evidence type="ECO:0000256" key="5">
    <source>
        <dbReference type="ARBA" id="ARBA00022737"/>
    </source>
</evidence>
<organism evidence="12 13">
    <name type="scientific">Absidia repens</name>
    <dbReference type="NCBI Taxonomy" id="90262"/>
    <lineage>
        <taxon>Eukaryota</taxon>
        <taxon>Fungi</taxon>
        <taxon>Fungi incertae sedis</taxon>
        <taxon>Mucoromycota</taxon>
        <taxon>Mucoromycotina</taxon>
        <taxon>Mucoromycetes</taxon>
        <taxon>Mucorales</taxon>
        <taxon>Cunninghamellaceae</taxon>
        <taxon>Absidia</taxon>
    </lineage>
</organism>
<feature type="domain" description="C2H2-type" evidence="11">
    <location>
        <begin position="85"/>
        <end position="109"/>
    </location>
</feature>
<dbReference type="InterPro" id="IPR013087">
    <property type="entry name" value="Znf_C2H2_type"/>
</dbReference>
<evidence type="ECO:0000256" key="4">
    <source>
        <dbReference type="ARBA" id="ARBA00022723"/>
    </source>
</evidence>
<dbReference type="Proteomes" id="UP000193560">
    <property type="component" value="Unassembled WGS sequence"/>
</dbReference>
<evidence type="ECO:0000256" key="9">
    <source>
        <dbReference type="PROSITE-ProRule" id="PRU00042"/>
    </source>
</evidence>
<dbReference type="InterPro" id="IPR036236">
    <property type="entry name" value="Znf_C2H2_sf"/>
</dbReference>